<protein>
    <submittedName>
        <fullName evidence="2">Uncharacterized protein</fullName>
    </submittedName>
</protein>
<sequence>MTTRIDCDTCLVRGLACHDCVVTVLLGPPPELTIEDEERRALDVLAGGGLVPPLRMVEATGAVPVCDDHPGSATDSPDSTIGPATDSGHGDGLAFG</sequence>
<name>A0A543A9Z4_9ACTN</name>
<comment type="caution">
    <text evidence="2">The sequence shown here is derived from an EMBL/GenBank/DDBJ whole genome shotgun (WGS) entry which is preliminary data.</text>
</comment>
<evidence type="ECO:0000256" key="1">
    <source>
        <dbReference type="SAM" id="MobiDB-lite"/>
    </source>
</evidence>
<gene>
    <name evidence="2" type="ORF">FB381_3181</name>
</gene>
<dbReference type="EMBL" id="VFOV01000001">
    <property type="protein sequence ID" value="TQL69276.1"/>
    <property type="molecule type" value="Genomic_DNA"/>
</dbReference>
<organism evidence="2 3">
    <name type="scientific">Nocardioides albertanoniae</name>
    <dbReference type="NCBI Taxonomy" id="1175486"/>
    <lineage>
        <taxon>Bacteria</taxon>
        <taxon>Bacillati</taxon>
        <taxon>Actinomycetota</taxon>
        <taxon>Actinomycetes</taxon>
        <taxon>Propionibacteriales</taxon>
        <taxon>Nocardioidaceae</taxon>
        <taxon>Nocardioides</taxon>
    </lineage>
</organism>
<feature type="region of interest" description="Disordered" evidence="1">
    <location>
        <begin position="63"/>
        <end position="96"/>
    </location>
</feature>
<proteinExistence type="predicted"/>
<evidence type="ECO:0000313" key="3">
    <source>
        <dbReference type="Proteomes" id="UP000320209"/>
    </source>
</evidence>
<accession>A0A543A9Z4</accession>
<reference evidence="2 3" key="1">
    <citation type="submission" date="2019-06" db="EMBL/GenBank/DDBJ databases">
        <title>Sequencing the genomes of 1000 actinobacteria strains.</title>
        <authorList>
            <person name="Klenk H.-P."/>
        </authorList>
    </citation>
    <scope>NUCLEOTIDE SEQUENCE [LARGE SCALE GENOMIC DNA]</scope>
    <source>
        <strain evidence="2 3">DSM 25218</strain>
    </source>
</reference>
<dbReference type="RefSeq" id="WP_141781172.1">
    <property type="nucleotide sequence ID" value="NZ_VFOV01000001.1"/>
</dbReference>
<dbReference type="AlphaFoldDB" id="A0A543A9Z4"/>
<dbReference type="OrthoDB" id="4774211at2"/>
<dbReference type="Proteomes" id="UP000320209">
    <property type="component" value="Unassembled WGS sequence"/>
</dbReference>
<keyword evidence="3" id="KW-1185">Reference proteome</keyword>
<evidence type="ECO:0000313" key="2">
    <source>
        <dbReference type="EMBL" id="TQL69276.1"/>
    </source>
</evidence>